<reference evidence="2 3" key="1">
    <citation type="submission" date="2013-02" db="EMBL/GenBank/DDBJ databases">
        <title>The Genome Sequence of Plasmodium vinckei vinckei.</title>
        <authorList>
            <consortium name="The Broad Institute Genome Sequencing Platform"/>
            <consortium name="The Broad Institute Genome Sequencing Center for Infectious Disease"/>
            <person name="Neafsey D."/>
            <person name="Cheeseman I."/>
            <person name="Volkman S."/>
            <person name="Adams J."/>
            <person name="Walker B."/>
            <person name="Young S.K."/>
            <person name="Zeng Q."/>
            <person name="Gargeya S."/>
            <person name="Fitzgerald M."/>
            <person name="Haas B."/>
            <person name="Abouelleil A."/>
            <person name="Alvarado L."/>
            <person name="Arachchi H.M."/>
            <person name="Berlin A.M."/>
            <person name="Chapman S.B."/>
            <person name="Dewar J."/>
            <person name="Goldberg J."/>
            <person name="Griggs A."/>
            <person name="Gujja S."/>
            <person name="Hansen M."/>
            <person name="Howarth C."/>
            <person name="Imamovic A."/>
            <person name="Larimer J."/>
            <person name="McCowan C."/>
            <person name="Murphy C."/>
            <person name="Neiman D."/>
            <person name="Pearson M."/>
            <person name="Priest M."/>
            <person name="Roberts A."/>
            <person name="Saif S."/>
            <person name="Shea T."/>
            <person name="Sisk P."/>
            <person name="Sykes S."/>
            <person name="Wortman J."/>
            <person name="Nusbaum C."/>
            <person name="Birren B."/>
        </authorList>
    </citation>
    <scope>NUCLEOTIDE SEQUENCE [LARGE SCALE GENOMIC DNA]</scope>
    <source>
        <strain evidence="3">vinckei</strain>
    </source>
</reference>
<keyword evidence="1" id="KW-0472">Membrane</keyword>
<protein>
    <submittedName>
        <fullName evidence="2">Uncharacterized protein</fullName>
    </submittedName>
</protein>
<feature type="transmembrane region" description="Helical" evidence="1">
    <location>
        <begin position="101"/>
        <end position="119"/>
    </location>
</feature>
<feature type="transmembrane region" description="Helical" evidence="1">
    <location>
        <begin position="271"/>
        <end position="298"/>
    </location>
</feature>
<name>A0A081IAK3_PLAVN</name>
<evidence type="ECO:0000256" key="1">
    <source>
        <dbReference type="SAM" id="Phobius"/>
    </source>
</evidence>
<feature type="transmembrane region" description="Helical" evidence="1">
    <location>
        <begin position="185"/>
        <end position="202"/>
    </location>
</feature>
<keyword evidence="1" id="KW-0812">Transmembrane</keyword>
<dbReference type="AlphaFoldDB" id="A0A081IAK3"/>
<evidence type="ECO:0000313" key="2">
    <source>
        <dbReference type="EMBL" id="KEG00711.1"/>
    </source>
</evidence>
<dbReference type="EMBL" id="KL446955">
    <property type="protein sequence ID" value="KEG00711.1"/>
    <property type="molecule type" value="Genomic_DNA"/>
</dbReference>
<feature type="transmembrane region" description="Helical" evidence="1">
    <location>
        <begin position="397"/>
        <end position="414"/>
    </location>
</feature>
<dbReference type="Proteomes" id="UP000030681">
    <property type="component" value="Unassembled WGS sequence"/>
</dbReference>
<gene>
    <name evidence="2" type="ORF">YYE_04542</name>
</gene>
<feature type="transmembrane region" description="Helical" evidence="1">
    <location>
        <begin position="426"/>
        <end position="447"/>
    </location>
</feature>
<feature type="transmembrane region" description="Helical" evidence="1">
    <location>
        <begin position="125"/>
        <end position="147"/>
    </location>
</feature>
<sequence length="470" mass="54504">MLNRTYRFLIEDIGMVNILLVCLLGTTILRKNIFISYHCSLSIGEHYKGETLSSSSNNIKNKKNDKFYNISKKTKLSIAFLKLFRSQNYLLFFYNKSARKCIYMFFGFYGGFHLLSYFINSNISVFSFMNGILISSIGTFFLTASLYSLTYDYLNVKILSIALYGGYCAYFIQNGKDKKQNKTKIIIATFLFFSYNIYNFFLKEHNTGNINDLIIVELLTIVLSFILPLFILIEILRKNYENAFNSNNWLNLFFTRFIDDRDRHGLILTHIYLLAGGFICCFFFFCTTFLSLVFFSYLQMAYVKVPSDITILEHTYSKNNKKKKIFFLKKLFIRCSFFTIGNKCSKLNSSDVIKVLSNVYSGNISLGDASSNPNINTASILDILNTRQKDIEKQVKCKMYSFVGSILLPLYSLRMFKYYDIKSKAIMVPFFSIMGMYFGSFTGNLVTGRFNDYKRSKFLGTLPANVYLKE</sequence>
<accession>A0A081IAK3</accession>
<feature type="transmembrane region" description="Helical" evidence="1">
    <location>
        <begin position="154"/>
        <end position="173"/>
    </location>
</feature>
<keyword evidence="1" id="KW-1133">Transmembrane helix</keyword>
<evidence type="ECO:0000313" key="3">
    <source>
        <dbReference type="Proteomes" id="UP000030681"/>
    </source>
</evidence>
<feature type="transmembrane region" description="Helical" evidence="1">
    <location>
        <begin position="214"/>
        <end position="236"/>
    </location>
</feature>
<proteinExistence type="predicted"/>
<organism evidence="2 3">
    <name type="scientific">Plasmodium vinckei vinckei</name>
    <dbReference type="NCBI Taxonomy" id="54757"/>
    <lineage>
        <taxon>Eukaryota</taxon>
        <taxon>Sar</taxon>
        <taxon>Alveolata</taxon>
        <taxon>Apicomplexa</taxon>
        <taxon>Aconoidasida</taxon>
        <taxon>Haemosporida</taxon>
        <taxon>Plasmodiidae</taxon>
        <taxon>Plasmodium</taxon>
        <taxon>Plasmodium (Vinckeia)</taxon>
    </lineage>
</organism>